<evidence type="ECO:0000313" key="3">
    <source>
        <dbReference type="EMBL" id="MFC5744817.1"/>
    </source>
</evidence>
<organism evidence="3 4">
    <name type="scientific">Actinomadura rugatobispora</name>
    <dbReference type="NCBI Taxonomy" id="1994"/>
    <lineage>
        <taxon>Bacteria</taxon>
        <taxon>Bacillati</taxon>
        <taxon>Actinomycetota</taxon>
        <taxon>Actinomycetes</taxon>
        <taxon>Streptosporangiales</taxon>
        <taxon>Thermomonosporaceae</taxon>
        <taxon>Actinomadura</taxon>
    </lineage>
</organism>
<dbReference type="Proteomes" id="UP001596074">
    <property type="component" value="Unassembled WGS sequence"/>
</dbReference>
<dbReference type="InterPro" id="IPR006528">
    <property type="entry name" value="Phage_head_morphogenesis_dom"/>
</dbReference>
<keyword evidence="4" id="KW-1185">Reference proteome</keyword>
<protein>
    <submittedName>
        <fullName evidence="3">Phage minor head protein</fullName>
    </submittedName>
</protein>
<sequence length="347" mass="37629">MAFTSKTLGLARAAITAAGRAVDAVIRTLTAAWVRAWDALTAPFTTALDALLAGREDWPGRRTIETDPALQQALGDAAAALDTLAELTATEATRAASAATERAAADQAAIIDSQLPPGRATMTPRPGGFHQRAIDAINTRAQQRIISLTRPLSRDADAAMRRELVRGVQVGRNPRDSARRMVKQVEGAFNGGLTRASTIARTETISAYREAAAAIQDASRDVLAGWTWLAELSDRTCIACWSRHGTDHPLTEPGPQGHVNCRCSRAPRAMSWRDLGIDLDEPEDDIPNAEAAFWALPRATQLRIMGAARLELFDRGAVAWEDFAQLRDNPGWRPSWNVTPIKDLVSR</sequence>
<name>A0ABW0ZQA4_9ACTN</name>
<accession>A0ABW0ZQA4</accession>
<dbReference type="RefSeq" id="WP_378280312.1">
    <property type="nucleotide sequence ID" value="NZ_JBHSON010000004.1"/>
</dbReference>
<comment type="caution">
    <text evidence="3">The sequence shown here is derived from an EMBL/GenBank/DDBJ whole genome shotgun (WGS) entry which is preliminary data.</text>
</comment>
<feature type="region of interest" description="Disordered" evidence="1">
    <location>
        <begin position="108"/>
        <end position="129"/>
    </location>
</feature>
<proteinExistence type="predicted"/>
<evidence type="ECO:0000259" key="2">
    <source>
        <dbReference type="Pfam" id="PF04233"/>
    </source>
</evidence>
<evidence type="ECO:0000313" key="4">
    <source>
        <dbReference type="Proteomes" id="UP001596074"/>
    </source>
</evidence>
<gene>
    <name evidence="3" type="ORF">ACFPZN_04230</name>
</gene>
<feature type="domain" description="Phage head morphogenesis" evidence="2">
    <location>
        <begin position="160"/>
        <end position="264"/>
    </location>
</feature>
<evidence type="ECO:0000256" key="1">
    <source>
        <dbReference type="SAM" id="MobiDB-lite"/>
    </source>
</evidence>
<dbReference type="Pfam" id="PF04233">
    <property type="entry name" value="Phage_Mu_F"/>
    <property type="match status" value="1"/>
</dbReference>
<dbReference type="EMBL" id="JBHSON010000004">
    <property type="protein sequence ID" value="MFC5744817.1"/>
    <property type="molecule type" value="Genomic_DNA"/>
</dbReference>
<reference evidence="4" key="1">
    <citation type="journal article" date="2019" name="Int. J. Syst. Evol. Microbiol.">
        <title>The Global Catalogue of Microorganisms (GCM) 10K type strain sequencing project: providing services to taxonomists for standard genome sequencing and annotation.</title>
        <authorList>
            <consortium name="The Broad Institute Genomics Platform"/>
            <consortium name="The Broad Institute Genome Sequencing Center for Infectious Disease"/>
            <person name="Wu L."/>
            <person name="Ma J."/>
        </authorList>
    </citation>
    <scope>NUCLEOTIDE SEQUENCE [LARGE SCALE GENOMIC DNA]</scope>
    <source>
        <strain evidence="4">KCTC 42087</strain>
    </source>
</reference>